<evidence type="ECO:0000313" key="2">
    <source>
        <dbReference type="Proteomes" id="UP000050794"/>
    </source>
</evidence>
<dbReference type="SUPFAM" id="SSF56112">
    <property type="entry name" value="Protein kinase-like (PK-like)"/>
    <property type="match status" value="1"/>
</dbReference>
<dbReference type="Proteomes" id="UP000050794">
    <property type="component" value="Unassembled WGS sequence"/>
</dbReference>
<evidence type="ECO:0000313" key="1">
    <source>
        <dbReference type="EMBL" id="VDM51068.1"/>
    </source>
</evidence>
<keyword evidence="2" id="KW-1185">Reference proteome</keyword>
<organism evidence="2 3">
    <name type="scientific">Toxocara canis</name>
    <name type="common">Canine roundworm</name>
    <dbReference type="NCBI Taxonomy" id="6265"/>
    <lineage>
        <taxon>Eukaryota</taxon>
        <taxon>Metazoa</taxon>
        <taxon>Ecdysozoa</taxon>
        <taxon>Nematoda</taxon>
        <taxon>Chromadorea</taxon>
        <taxon>Rhabditida</taxon>
        <taxon>Spirurina</taxon>
        <taxon>Ascaridomorpha</taxon>
        <taxon>Ascaridoidea</taxon>
        <taxon>Toxocaridae</taxon>
        <taxon>Toxocara</taxon>
    </lineage>
</organism>
<accession>A0A183VG77</accession>
<dbReference type="Gene3D" id="3.30.200.20">
    <property type="entry name" value="Phosphorylase Kinase, domain 1"/>
    <property type="match status" value="1"/>
</dbReference>
<dbReference type="EMBL" id="UYWY01027431">
    <property type="protein sequence ID" value="VDM51068.1"/>
    <property type="molecule type" value="Genomic_DNA"/>
</dbReference>
<dbReference type="InterPro" id="IPR011009">
    <property type="entry name" value="Kinase-like_dom_sf"/>
</dbReference>
<proteinExistence type="predicted"/>
<gene>
    <name evidence="1" type="ORF">TCNE_LOCUS19747</name>
</gene>
<reference evidence="3" key="1">
    <citation type="submission" date="2016-06" db="UniProtKB">
        <authorList>
            <consortium name="WormBaseParasite"/>
        </authorList>
    </citation>
    <scope>IDENTIFICATION</scope>
</reference>
<sequence>MKAETVDAKRKYSETLAAEALVLRRMQWSPHFCRIYLAGRYLPDCNIIVMSLVGRTLSWLRRQNPSQRFTLSTALRLGLQCVEVCSSMYTPHKNVSQTSHCW</sequence>
<dbReference type="AlphaFoldDB" id="A0A183VG77"/>
<name>A0A183VG77_TOXCA</name>
<evidence type="ECO:0000313" key="3">
    <source>
        <dbReference type="WBParaSite" id="TCNE_0001975101-mRNA-1"/>
    </source>
</evidence>
<reference evidence="1 2" key="2">
    <citation type="submission" date="2018-11" db="EMBL/GenBank/DDBJ databases">
        <authorList>
            <consortium name="Pathogen Informatics"/>
        </authorList>
    </citation>
    <scope>NUCLEOTIDE SEQUENCE [LARGE SCALE GENOMIC DNA]</scope>
</reference>
<protein>
    <submittedName>
        <fullName evidence="1 3">Uncharacterized protein</fullName>
    </submittedName>
</protein>
<dbReference type="WBParaSite" id="TCNE_0001975101-mRNA-1">
    <property type="protein sequence ID" value="TCNE_0001975101-mRNA-1"/>
    <property type="gene ID" value="TCNE_0001975101"/>
</dbReference>